<comment type="caution">
    <text evidence="1">The sequence shown here is derived from an EMBL/GenBank/DDBJ whole genome shotgun (WGS) entry which is preliminary data.</text>
</comment>
<name>X0ZJB5_9ZZZZ</name>
<dbReference type="Gene3D" id="3.40.50.300">
    <property type="entry name" value="P-loop containing nucleotide triphosphate hydrolases"/>
    <property type="match status" value="1"/>
</dbReference>
<dbReference type="AlphaFoldDB" id="X0ZJB5"/>
<gene>
    <name evidence="1" type="ORF">S01H4_05203</name>
</gene>
<evidence type="ECO:0008006" key="2">
    <source>
        <dbReference type="Google" id="ProtNLM"/>
    </source>
</evidence>
<sequence>EREKSLELALRFPENYDKFVKNVYRNVDALKGISNPLVAENISKGTINRLIDYILKDYSCIIVDTQTVINGLVLDVLKFSNKIFAVSEYSLESIARISSLIDVLVKKFSIPESKIKLIVNKKNFLSFFKVWDISKIINIPIDAFITFDYKFNKSKFLFDKASIFNTKFFKEISKMLLKIDMGVSNNVERQTL</sequence>
<accession>X0ZJB5</accession>
<organism evidence="1">
    <name type="scientific">marine sediment metagenome</name>
    <dbReference type="NCBI Taxonomy" id="412755"/>
    <lineage>
        <taxon>unclassified sequences</taxon>
        <taxon>metagenomes</taxon>
        <taxon>ecological metagenomes</taxon>
    </lineage>
</organism>
<feature type="non-terminal residue" evidence="1">
    <location>
        <position position="1"/>
    </location>
</feature>
<dbReference type="EMBL" id="BART01001484">
    <property type="protein sequence ID" value="GAG69740.1"/>
    <property type="molecule type" value="Genomic_DNA"/>
</dbReference>
<dbReference type="SUPFAM" id="SSF52540">
    <property type="entry name" value="P-loop containing nucleoside triphosphate hydrolases"/>
    <property type="match status" value="1"/>
</dbReference>
<evidence type="ECO:0000313" key="1">
    <source>
        <dbReference type="EMBL" id="GAG69740.1"/>
    </source>
</evidence>
<dbReference type="InterPro" id="IPR027417">
    <property type="entry name" value="P-loop_NTPase"/>
</dbReference>
<reference evidence="1" key="1">
    <citation type="journal article" date="2014" name="Front. Microbiol.">
        <title>High frequency of phylogenetically diverse reductive dehalogenase-homologous genes in deep subseafloor sedimentary metagenomes.</title>
        <authorList>
            <person name="Kawai M."/>
            <person name="Futagami T."/>
            <person name="Toyoda A."/>
            <person name="Takaki Y."/>
            <person name="Nishi S."/>
            <person name="Hori S."/>
            <person name="Arai W."/>
            <person name="Tsubouchi T."/>
            <person name="Morono Y."/>
            <person name="Uchiyama I."/>
            <person name="Ito T."/>
            <person name="Fujiyama A."/>
            <person name="Inagaki F."/>
            <person name="Takami H."/>
        </authorList>
    </citation>
    <scope>NUCLEOTIDE SEQUENCE</scope>
    <source>
        <strain evidence="1">Expedition CK06-06</strain>
    </source>
</reference>
<proteinExistence type="predicted"/>
<protein>
    <recommendedName>
        <fullName evidence="2">AAA domain-containing protein</fullName>
    </recommendedName>
</protein>